<dbReference type="PATRIC" id="fig|28229.3.peg.3278"/>
<proteinExistence type="predicted"/>
<feature type="chain" id="PRO_5001949107" evidence="1">
    <location>
        <begin position="18"/>
        <end position="107"/>
    </location>
</feature>
<comment type="caution">
    <text evidence="2">The sequence shown here is derived from an EMBL/GenBank/DDBJ whole genome shotgun (WGS) entry which is preliminary data.</text>
</comment>
<evidence type="ECO:0000256" key="1">
    <source>
        <dbReference type="SAM" id="SignalP"/>
    </source>
</evidence>
<evidence type="ECO:0000313" key="2">
    <source>
        <dbReference type="EMBL" id="KGJ90951.1"/>
    </source>
</evidence>
<evidence type="ECO:0000313" key="3">
    <source>
        <dbReference type="Proteomes" id="UP000029868"/>
    </source>
</evidence>
<keyword evidence="1" id="KW-0732">Signal</keyword>
<gene>
    <name evidence="2" type="ORF">GAB14E_0615</name>
</gene>
<dbReference type="RefSeq" id="WP_033083264.1">
    <property type="nucleotide sequence ID" value="NZ_JQEC01000044.1"/>
</dbReference>
<organism evidence="2 3">
    <name type="scientific">Colwellia psychrerythraea</name>
    <name type="common">Vibrio psychroerythus</name>
    <dbReference type="NCBI Taxonomy" id="28229"/>
    <lineage>
        <taxon>Bacteria</taxon>
        <taxon>Pseudomonadati</taxon>
        <taxon>Pseudomonadota</taxon>
        <taxon>Gammaproteobacteria</taxon>
        <taxon>Alteromonadales</taxon>
        <taxon>Colwelliaceae</taxon>
        <taxon>Colwellia</taxon>
    </lineage>
</organism>
<dbReference type="EMBL" id="JQEC01000044">
    <property type="protein sequence ID" value="KGJ90951.1"/>
    <property type="molecule type" value="Genomic_DNA"/>
</dbReference>
<name>A0A099KKJ4_COLPS</name>
<accession>A0A099KKJ4</accession>
<dbReference type="AlphaFoldDB" id="A0A099KKJ4"/>
<feature type="signal peptide" evidence="1">
    <location>
        <begin position="1"/>
        <end position="17"/>
    </location>
</feature>
<protein>
    <submittedName>
        <fullName evidence="2">Uncharacterized protein</fullName>
    </submittedName>
</protein>
<sequence>MRSVIVLLVFLVSVANAETFSINTNIKKIRTVTEFNPEVKAREQVAFQVNAPLEGGCTWLYLTPEAKSAYSLLLASKIAGKEVGIQYSTTPSPWHTATCQVHFLDLD</sequence>
<reference evidence="2 3" key="1">
    <citation type="submission" date="2014-08" db="EMBL/GenBank/DDBJ databases">
        <title>Genomic and Phenotypic Diversity of Colwellia psychrerythraea strains from Disparate Marine Basins.</title>
        <authorList>
            <person name="Techtmann S.M."/>
            <person name="Stelling S.C."/>
            <person name="Utturkar S.M."/>
            <person name="Alshibli N."/>
            <person name="Harris A."/>
            <person name="Brown S.D."/>
            <person name="Hazen T.C."/>
        </authorList>
    </citation>
    <scope>NUCLEOTIDE SEQUENCE [LARGE SCALE GENOMIC DNA]</scope>
    <source>
        <strain evidence="2 3">GAB14E</strain>
    </source>
</reference>
<dbReference type="Proteomes" id="UP000029868">
    <property type="component" value="Unassembled WGS sequence"/>
</dbReference>